<dbReference type="GO" id="GO:0004341">
    <property type="term" value="F:gluconolactonase activity"/>
    <property type="evidence" value="ECO:0007669"/>
    <property type="project" value="TreeGrafter"/>
</dbReference>
<feature type="active site" description="Proton donor/acceptor" evidence="2">
    <location>
        <position position="194"/>
    </location>
</feature>
<feature type="binding site" evidence="3">
    <location>
        <position position="144"/>
    </location>
    <ligand>
        <name>a divalent metal cation</name>
        <dbReference type="ChEBI" id="CHEBI:60240"/>
    </ligand>
</feature>
<keyword evidence="3" id="KW-0862">Zinc</keyword>
<dbReference type="Gene3D" id="2.120.10.30">
    <property type="entry name" value="TolB, C-terminal domain"/>
    <property type="match status" value="1"/>
</dbReference>
<comment type="cofactor">
    <cofactor evidence="3">
        <name>Zn(2+)</name>
        <dbReference type="ChEBI" id="CHEBI:29105"/>
    </cofactor>
    <text evidence="3">Binds 1 divalent metal cation per subunit.</text>
</comment>
<evidence type="ECO:0000259" key="4">
    <source>
        <dbReference type="Pfam" id="PF08450"/>
    </source>
</evidence>
<gene>
    <name evidence="5" type="ORF">SAMN04488078_10492</name>
</gene>
<dbReference type="PRINTS" id="PR01790">
    <property type="entry name" value="SMP30FAMILY"/>
</dbReference>
<dbReference type="OrthoDB" id="2633250at2"/>
<dbReference type="SUPFAM" id="SSF63829">
    <property type="entry name" value="Calcium-dependent phosphotriesterase"/>
    <property type="match status" value="1"/>
</dbReference>
<comment type="similarity">
    <text evidence="1">Belongs to the SMP-30/CGR1 family.</text>
</comment>
<name>A0A239J4X2_9RHOB</name>
<dbReference type="GO" id="GO:0005509">
    <property type="term" value="F:calcium ion binding"/>
    <property type="evidence" value="ECO:0007669"/>
    <property type="project" value="TreeGrafter"/>
</dbReference>
<feature type="binding site" evidence="3">
    <location>
        <position position="16"/>
    </location>
    <ligand>
        <name>a divalent metal cation</name>
        <dbReference type="ChEBI" id="CHEBI:60240"/>
    </ligand>
</feature>
<dbReference type="PANTHER" id="PTHR10907">
    <property type="entry name" value="REGUCALCIN"/>
    <property type="match status" value="1"/>
</dbReference>
<dbReference type="RefSeq" id="WP_089279548.1">
    <property type="nucleotide sequence ID" value="NZ_FZON01000049.1"/>
</dbReference>
<sequence length="296" mass="32340">MTQCTTLSDTRCILGEGALWHPQRGTFLWFDILGHRLYEHDGTSQHHWQFDRAVSAAGWVDDTRLLIASERDLFTFDLAAGTETHVVDLEADNPVTRSNDGRADPLGGFWIGTMGYNAEAGAGAIYRYYKGELRKLYPGISIPNAICFSPGGEHAYFTDTATKIIRRVALDAEGWPAGDPSDWLDLNPEGLNPDGAVTDAQGNLWNAQWGASRVACYSPDGAFLHALPLPTPKITCPSFGGPDLTTLMLTSASEGLSEDDTAAGNTFVFETEEKGREEPRVLLGKDRRLSDVGQFL</sequence>
<dbReference type="Proteomes" id="UP000198440">
    <property type="component" value="Unassembled WGS sequence"/>
</dbReference>
<feature type="binding site" evidence="3">
    <location>
        <position position="194"/>
    </location>
    <ligand>
        <name>a divalent metal cation</name>
        <dbReference type="ChEBI" id="CHEBI:60240"/>
    </ligand>
</feature>
<feature type="domain" description="SMP-30/Gluconolactonase/LRE-like region" evidence="4">
    <location>
        <begin position="14"/>
        <end position="252"/>
    </location>
</feature>
<dbReference type="Pfam" id="PF08450">
    <property type="entry name" value="SGL"/>
    <property type="match status" value="1"/>
</dbReference>
<dbReference type="AlphaFoldDB" id="A0A239J4X2"/>
<dbReference type="InterPro" id="IPR011042">
    <property type="entry name" value="6-blade_b-propeller_TolB-like"/>
</dbReference>
<feature type="binding site" evidence="3">
    <location>
        <position position="97"/>
    </location>
    <ligand>
        <name>substrate</name>
    </ligand>
</feature>
<evidence type="ECO:0000313" key="6">
    <source>
        <dbReference type="Proteomes" id="UP000198440"/>
    </source>
</evidence>
<organism evidence="5 6">
    <name type="scientific">Antarctobacter heliothermus</name>
    <dbReference type="NCBI Taxonomy" id="74033"/>
    <lineage>
        <taxon>Bacteria</taxon>
        <taxon>Pseudomonadati</taxon>
        <taxon>Pseudomonadota</taxon>
        <taxon>Alphaproteobacteria</taxon>
        <taxon>Rhodobacterales</taxon>
        <taxon>Roseobacteraceae</taxon>
        <taxon>Antarctobacter</taxon>
    </lineage>
</organism>
<accession>A0A239J4X2</accession>
<reference evidence="5 6" key="1">
    <citation type="submission" date="2017-06" db="EMBL/GenBank/DDBJ databases">
        <authorList>
            <person name="Kim H.J."/>
            <person name="Triplett B.A."/>
        </authorList>
    </citation>
    <scope>NUCLEOTIDE SEQUENCE [LARGE SCALE GENOMIC DNA]</scope>
    <source>
        <strain evidence="5 6">DSM 11445</strain>
    </source>
</reference>
<evidence type="ECO:0000256" key="2">
    <source>
        <dbReference type="PIRSR" id="PIRSR605511-1"/>
    </source>
</evidence>
<evidence type="ECO:0000313" key="5">
    <source>
        <dbReference type="EMBL" id="SNT01076.1"/>
    </source>
</evidence>
<dbReference type="PANTHER" id="PTHR10907:SF47">
    <property type="entry name" value="REGUCALCIN"/>
    <property type="match status" value="1"/>
</dbReference>
<protein>
    <submittedName>
        <fullName evidence="5">Sugar lactone lactonase YvrE</fullName>
    </submittedName>
</protein>
<proteinExistence type="inferred from homology"/>
<evidence type="ECO:0000256" key="1">
    <source>
        <dbReference type="ARBA" id="ARBA00008853"/>
    </source>
</evidence>
<dbReference type="InterPro" id="IPR005511">
    <property type="entry name" value="SMP-30"/>
</dbReference>
<keyword evidence="3" id="KW-0479">Metal-binding</keyword>
<evidence type="ECO:0000256" key="3">
    <source>
        <dbReference type="PIRSR" id="PIRSR605511-2"/>
    </source>
</evidence>
<dbReference type="InterPro" id="IPR013658">
    <property type="entry name" value="SGL"/>
</dbReference>
<feature type="binding site" evidence="3">
    <location>
        <position position="99"/>
    </location>
    <ligand>
        <name>substrate</name>
    </ligand>
</feature>
<dbReference type="GO" id="GO:0019853">
    <property type="term" value="P:L-ascorbic acid biosynthetic process"/>
    <property type="evidence" value="ECO:0007669"/>
    <property type="project" value="TreeGrafter"/>
</dbReference>
<dbReference type="EMBL" id="FZON01000049">
    <property type="protein sequence ID" value="SNT01076.1"/>
    <property type="molecule type" value="Genomic_DNA"/>
</dbReference>